<reference evidence="2" key="1">
    <citation type="journal article" date="2019" name="Int. J. Syst. Evol. Microbiol.">
        <title>The Global Catalogue of Microorganisms (GCM) 10K type strain sequencing project: providing services to taxonomists for standard genome sequencing and annotation.</title>
        <authorList>
            <consortium name="The Broad Institute Genomics Platform"/>
            <consortium name="The Broad Institute Genome Sequencing Center for Infectious Disease"/>
            <person name="Wu L."/>
            <person name="Ma J."/>
        </authorList>
    </citation>
    <scope>NUCLEOTIDE SEQUENCE [LARGE SCALE GENOMIC DNA]</scope>
    <source>
        <strain evidence="2">JCM 10977</strain>
    </source>
</reference>
<dbReference type="RefSeq" id="WP_343983761.1">
    <property type="nucleotide sequence ID" value="NZ_BAAAHK010000024.1"/>
</dbReference>
<protein>
    <submittedName>
        <fullName evidence="1">Uncharacterized protein</fullName>
    </submittedName>
</protein>
<organism evidence="1 2">
    <name type="scientific">Kribbella koreensis</name>
    <dbReference type="NCBI Taxonomy" id="57909"/>
    <lineage>
        <taxon>Bacteria</taxon>
        <taxon>Bacillati</taxon>
        <taxon>Actinomycetota</taxon>
        <taxon>Actinomycetes</taxon>
        <taxon>Propionibacteriales</taxon>
        <taxon>Kribbellaceae</taxon>
        <taxon>Kribbella</taxon>
    </lineage>
</organism>
<evidence type="ECO:0000313" key="2">
    <source>
        <dbReference type="Proteomes" id="UP001500542"/>
    </source>
</evidence>
<comment type="caution">
    <text evidence="1">The sequence shown here is derived from an EMBL/GenBank/DDBJ whole genome shotgun (WGS) entry which is preliminary data.</text>
</comment>
<proteinExistence type="predicted"/>
<name>A0ABP4CBD3_9ACTN</name>
<dbReference type="InterPro" id="IPR054206">
    <property type="entry name" value="DUF6912"/>
</dbReference>
<accession>A0ABP4CBD3</accession>
<gene>
    <name evidence="1" type="ORF">GCM10009554_81480</name>
</gene>
<dbReference type="EMBL" id="BAAAHK010000024">
    <property type="protein sequence ID" value="GAA0962878.1"/>
    <property type="molecule type" value="Genomic_DNA"/>
</dbReference>
<dbReference type="Pfam" id="PF21853">
    <property type="entry name" value="DUF6912"/>
    <property type="match status" value="1"/>
</dbReference>
<keyword evidence="2" id="KW-1185">Reference proteome</keyword>
<sequence>MRIYIPSTIPLLDAACHAGEFGPAPQTVYAVTPALREWFATADDEELEYAAMEQAARASVGLIAADPTAPRKRVVVACDVAAIPPADGTVQLGDARLELHVVVPWTAVAAAHLDGDPAVEVVSKAAELWDVAHGDTADPGHEDAVFALDSCEGEDLLWYATQEIPDFLAAVGPRGGLQDRTG</sequence>
<dbReference type="Proteomes" id="UP001500542">
    <property type="component" value="Unassembled WGS sequence"/>
</dbReference>
<evidence type="ECO:0000313" key="1">
    <source>
        <dbReference type="EMBL" id="GAA0962878.1"/>
    </source>
</evidence>